<feature type="region of interest" description="Disordered" evidence="1">
    <location>
        <begin position="1"/>
        <end position="84"/>
    </location>
</feature>
<sequence>MRKPLRGIKCVREEQLQQQQQSKLTSHKARTKRMKKKSVMASKKLRTVTDRKGTTEEVTESLPGKGQTLDGETEDKGKGISKYEENDVSEWSSKKEYHSKIEDSNIERVDGKGSAVERQLCPVDHMDENMEIKNRIEGVDDIPGTLCTPKVVLQRIQDVFSSLQQIWQKIMAEGQSAVTLQDLTTLRQKIEEIEKVQFVMKAIDIIDGDSQSTNEIRIQGPECPHPACYHDGGHLDRYEDDSEEVMKNLLMEKHLFLGHKPPIEKSTFNRITKITGCACGTWCAGPSRSR</sequence>
<dbReference type="AlphaFoldDB" id="A0A1D9QLP6"/>
<evidence type="ECO:0000256" key="1">
    <source>
        <dbReference type="SAM" id="MobiDB-lite"/>
    </source>
</evidence>
<evidence type="ECO:0000313" key="3">
    <source>
        <dbReference type="Proteomes" id="UP000177798"/>
    </source>
</evidence>
<protein>
    <submittedName>
        <fullName evidence="2">Uncharacterized protein</fullName>
    </submittedName>
</protein>
<dbReference type="VEuPathDB" id="FungiDB:sscle_15g105120"/>
<feature type="compositionally biased region" description="Basic residues" evidence="1">
    <location>
        <begin position="25"/>
        <end position="46"/>
    </location>
</feature>
<accession>A0A1D9QLP6</accession>
<dbReference type="EMBL" id="CP017828">
    <property type="protein sequence ID" value="APA15742.1"/>
    <property type="molecule type" value="Genomic_DNA"/>
</dbReference>
<name>A0A1D9QLP6_SCLS1</name>
<reference evidence="3" key="1">
    <citation type="journal article" date="2017" name="Genome Biol. Evol.">
        <title>The complete genome sequence of the phytopathogenic fungus Sclerotinia sclerotiorum reveals insights into the genome architecture of broad host range pathogens.</title>
        <authorList>
            <person name="Derbyshire M."/>
            <person name="Denton-Giles M."/>
            <person name="Hegedus D."/>
            <person name="Seifbarghy S."/>
            <person name="Rollins J."/>
            <person name="van Kan J."/>
            <person name="Seidl M.F."/>
            <person name="Faino L."/>
            <person name="Mbengue M."/>
            <person name="Navaud O."/>
            <person name="Raffaele S."/>
            <person name="Hammond-Kosack K."/>
            <person name="Heard S."/>
            <person name="Oliver R."/>
        </authorList>
    </citation>
    <scope>NUCLEOTIDE SEQUENCE [LARGE SCALE GENOMIC DNA]</scope>
    <source>
        <strain evidence="3">ATCC 18683 / 1980 / Ss-1</strain>
    </source>
</reference>
<organism evidence="2 3">
    <name type="scientific">Sclerotinia sclerotiorum (strain ATCC 18683 / 1980 / Ss-1)</name>
    <name type="common">White mold</name>
    <name type="synonym">Whetzelinia sclerotiorum</name>
    <dbReference type="NCBI Taxonomy" id="665079"/>
    <lineage>
        <taxon>Eukaryota</taxon>
        <taxon>Fungi</taxon>
        <taxon>Dikarya</taxon>
        <taxon>Ascomycota</taxon>
        <taxon>Pezizomycotina</taxon>
        <taxon>Leotiomycetes</taxon>
        <taxon>Helotiales</taxon>
        <taxon>Sclerotiniaceae</taxon>
        <taxon>Sclerotinia</taxon>
    </lineage>
</organism>
<proteinExistence type="predicted"/>
<dbReference type="Proteomes" id="UP000177798">
    <property type="component" value="Chromosome 15"/>
</dbReference>
<evidence type="ECO:0000313" key="2">
    <source>
        <dbReference type="EMBL" id="APA15742.1"/>
    </source>
</evidence>
<dbReference type="OrthoDB" id="3553488at2759"/>
<feature type="compositionally biased region" description="Basic and acidic residues" evidence="1">
    <location>
        <begin position="74"/>
        <end position="84"/>
    </location>
</feature>
<gene>
    <name evidence="2" type="ORF">sscle_15g105120</name>
</gene>